<evidence type="ECO:0000313" key="1">
    <source>
        <dbReference type="EMBL" id="SFL33846.1"/>
    </source>
</evidence>
<proteinExistence type="predicted"/>
<dbReference type="AlphaFoldDB" id="A0A1I4GXI2"/>
<reference evidence="2" key="1">
    <citation type="submission" date="2016-10" db="EMBL/GenBank/DDBJ databases">
        <authorList>
            <person name="Varghese N."/>
            <person name="Submissions S."/>
        </authorList>
    </citation>
    <scope>NUCLEOTIDE SEQUENCE [LARGE SCALE GENOMIC DNA]</scope>
    <source>
        <strain evidence="2">CGMCC 1.4250</strain>
    </source>
</reference>
<keyword evidence="2" id="KW-1185">Reference proteome</keyword>
<sequence length="60" mass="7111">MLVKMILQYRARKDVSLAKNFIKMLKAYKMIMTIILLLEDSFESYVSAMNNVGEWEKTVY</sequence>
<name>A0A1I4GXI2_9BACI</name>
<protein>
    <submittedName>
        <fullName evidence="1">Uncharacterized protein</fullName>
    </submittedName>
</protein>
<evidence type="ECO:0000313" key="2">
    <source>
        <dbReference type="Proteomes" id="UP000198565"/>
    </source>
</evidence>
<accession>A0A1I4GXI2</accession>
<dbReference type="EMBL" id="FOTR01000001">
    <property type="protein sequence ID" value="SFL33846.1"/>
    <property type="molecule type" value="Genomic_DNA"/>
</dbReference>
<dbReference type="Proteomes" id="UP000198565">
    <property type="component" value="Unassembled WGS sequence"/>
</dbReference>
<organism evidence="1 2">
    <name type="scientific">Gracilibacillus orientalis</name>
    <dbReference type="NCBI Taxonomy" id="334253"/>
    <lineage>
        <taxon>Bacteria</taxon>
        <taxon>Bacillati</taxon>
        <taxon>Bacillota</taxon>
        <taxon>Bacilli</taxon>
        <taxon>Bacillales</taxon>
        <taxon>Bacillaceae</taxon>
        <taxon>Gracilibacillus</taxon>
    </lineage>
</organism>
<dbReference type="STRING" id="334253.SAMN04487943_10149"/>
<gene>
    <name evidence="1" type="ORF">SAMN04487943_10149</name>
</gene>